<comment type="caution">
    <text evidence="1">The sequence shown here is derived from an EMBL/GenBank/DDBJ whole genome shotgun (WGS) entry which is preliminary data.</text>
</comment>
<dbReference type="RefSeq" id="WP_118370183.1">
    <property type="nucleotide sequence ID" value="NZ_QROY01000002.1"/>
</dbReference>
<accession>A0A415ME50</accession>
<proteinExistence type="predicted"/>
<dbReference type="AlphaFoldDB" id="A0A415ME50"/>
<sequence>MKGYTDFAMGFLGASVVATKPIGAMKFMDWNKVKEVVESHPNSIIYAGLMEDWNNTSGLIYAKGKYYNGYVYGCSNWATPIVDVDGEEIECWTNNETEWGSDKPSWWGNGEKLYDAWDFDEDEN</sequence>
<dbReference type="Proteomes" id="UP000285201">
    <property type="component" value="Unassembled WGS sequence"/>
</dbReference>
<protein>
    <submittedName>
        <fullName evidence="1">Uncharacterized protein</fullName>
    </submittedName>
</protein>
<organism evidence="1 2">
    <name type="scientific">Lachnospira eligens</name>
    <dbReference type="NCBI Taxonomy" id="39485"/>
    <lineage>
        <taxon>Bacteria</taxon>
        <taxon>Bacillati</taxon>
        <taxon>Bacillota</taxon>
        <taxon>Clostridia</taxon>
        <taxon>Lachnospirales</taxon>
        <taxon>Lachnospiraceae</taxon>
        <taxon>Lachnospira</taxon>
    </lineage>
</organism>
<gene>
    <name evidence="1" type="ORF">DW007_02850</name>
</gene>
<dbReference type="EMBL" id="QROY01000002">
    <property type="protein sequence ID" value="RHL71102.1"/>
    <property type="molecule type" value="Genomic_DNA"/>
</dbReference>
<name>A0A415ME50_9FIRM</name>
<evidence type="ECO:0000313" key="2">
    <source>
        <dbReference type="Proteomes" id="UP000285201"/>
    </source>
</evidence>
<evidence type="ECO:0000313" key="1">
    <source>
        <dbReference type="EMBL" id="RHL71102.1"/>
    </source>
</evidence>
<reference evidence="1 2" key="1">
    <citation type="submission" date="2018-08" db="EMBL/GenBank/DDBJ databases">
        <title>A genome reference for cultivated species of the human gut microbiota.</title>
        <authorList>
            <person name="Zou Y."/>
            <person name="Xue W."/>
            <person name="Luo G."/>
        </authorList>
    </citation>
    <scope>NUCLEOTIDE SEQUENCE [LARGE SCALE GENOMIC DNA]</scope>
    <source>
        <strain evidence="1 2">AF36-7BH</strain>
    </source>
</reference>